<reference evidence="1" key="1">
    <citation type="submission" date="2014-11" db="EMBL/GenBank/DDBJ databases">
        <authorList>
            <person name="Amaro Gonzalez C."/>
        </authorList>
    </citation>
    <scope>NUCLEOTIDE SEQUENCE</scope>
</reference>
<name>A0A0E9SIF5_ANGAN</name>
<accession>A0A0E9SIF5</accession>
<organism evidence="1">
    <name type="scientific">Anguilla anguilla</name>
    <name type="common">European freshwater eel</name>
    <name type="synonym">Muraena anguilla</name>
    <dbReference type="NCBI Taxonomy" id="7936"/>
    <lineage>
        <taxon>Eukaryota</taxon>
        <taxon>Metazoa</taxon>
        <taxon>Chordata</taxon>
        <taxon>Craniata</taxon>
        <taxon>Vertebrata</taxon>
        <taxon>Euteleostomi</taxon>
        <taxon>Actinopterygii</taxon>
        <taxon>Neopterygii</taxon>
        <taxon>Teleostei</taxon>
        <taxon>Anguilliformes</taxon>
        <taxon>Anguillidae</taxon>
        <taxon>Anguilla</taxon>
    </lineage>
</organism>
<dbReference type="AlphaFoldDB" id="A0A0E9SIF5"/>
<sequence>MTRPNRPLTAGAARPRLQYFLY</sequence>
<dbReference type="EMBL" id="GBXM01067408">
    <property type="protein sequence ID" value="JAH41169.1"/>
    <property type="molecule type" value="Transcribed_RNA"/>
</dbReference>
<proteinExistence type="predicted"/>
<reference evidence="1" key="2">
    <citation type="journal article" date="2015" name="Fish Shellfish Immunol.">
        <title>Early steps in the European eel (Anguilla anguilla)-Vibrio vulnificus interaction in the gills: Role of the RtxA13 toxin.</title>
        <authorList>
            <person name="Callol A."/>
            <person name="Pajuelo D."/>
            <person name="Ebbesson L."/>
            <person name="Teles M."/>
            <person name="MacKenzie S."/>
            <person name="Amaro C."/>
        </authorList>
    </citation>
    <scope>NUCLEOTIDE SEQUENCE</scope>
</reference>
<evidence type="ECO:0000313" key="1">
    <source>
        <dbReference type="EMBL" id="JAH41169.1"/>
    </source>
</evidence>
<protein>
    <submittedName>
        <fullName evidence="1">Uncharacterized protein</fullName>
    </submittedName>
</protein>